<dbReference type="AlphaFoldDB" id="A0A645IWL5"/>
<protein>
    <submittedName>
        <fullName evidence="9">Autoinducer 2 import system permease protein LsrC</fullName>
    </submittedName>
</protein>
<comment type="caution">
    <text evidence="9">The sequence shown here is derived from an EMBL/GenBank/DDBJ whole genome shotgun (WGS) entry which is preliminary data.</text>
</comment>
<evidence type="ECO:0000256" key="6">
    <source>
        <dbReference type="ARBA" id="ARBA00022989"/>
    </source>
</evidence>
<keyword evidence="6 8" id="KW-1133">Transmembrane helix</keyword>
<dbReference type="GO" id="GO:0022857">
    <property type="term" value="F:transmembrane transporter activity"/>
    <property type="evidence" value="ECO:0007669"/>
    <property type="project" value="InterPro"/>
</dbReference>
<evidence type="ECO:0000256" key="3">
    <source>
        <dbReference type="ARBA" id="ARBA00022475"/>
    </source>
</evidence>
<organism evidence="9">
    <name type="scientific">bioreactor metagenome</name>
    <dbReference type="NCBI Taxonomy" id="1076179"/>
    <lineage>
        <taxon>unclassified sequences</taxon>
        <taxon>metagenomes</taxon>
        <taxon>ecological metagenomes</taxon>
    </lineage>
</organism>
<dbReference type="Pfam" id="PF02653">
    <property type="entry name" value="BPD_transp_2"/>
    <property type="match status" value="1"/>
</dbReference>
<evidence type="ECO:0000256" key="2">
    <source>
        <dbReference type="ARBA" id="ARBA00022448"/>
    </source>
</evidence>
<evidence type="ECO:0000256" key="5">
    <source>
        <dbReference type="ARBA" id="ARBA00022692"/>
    </source>
</evidence>
<feature type="transmembrane region" description="Helical" evidence="8">
    <location>
        <begin position="36"/>
        <end position="59"/>
    </location>
</feature>
<sequence length="162" mass="16863">MHFLLTRTHKGRYLAAVGDNAGGANLLGIPVDATKWTAFVLCGVMAALGGVIYVSRVGFVTPIAGSGYEMTVIAACVLGGISLSGGVGSLIGAAIGAVIMSSIPRVLVFIGLPSTYDDTITGVMLIVIVVFDAIIRSRDIEKARRARLSLRAQLVKETKGDE</sequence>
<reference evidence="9" key="1">
    <citation type="submission" date="2019-08" db="EMBL/GenBank/DDBJ databases">
        <authorList>
            <person name="Kucharzyk K."/>
            <person name="Murdoch R.W."/>
            <person name="Higgins S."/>
            <person name="Loffler F."/>
        </authorList>
    </citation>
    <scope>NUCLEOTIDE SEQUENCE</scope>
</reference>
<dbReference type="PANTHER" id="PTHR32196">
    <property type="entry name" value="ABC TRANSPORTER PERMEASE PROTEIN YPHD-RELATED-RELATED"/>
    <property type="match status" value="1"/>
</dbReference>
<dbReference type="CDD" id="cd06579">
    <property type="entry name" value="TM_PBP1_transp_AraH_like"/>
    <property type="match status" value="1"/>
</dbReference>
<evidence type="ECO:0000313" key="9">
    <source>
        <dbReference type="EMBL" id="MPN55270.1"/>
    </source>
</evidence>
<feature type="transmembrane region" description="Helical" evidence="8">
    <location>
        <begin position="119"/>
        <end position="135"/>
    </location>
</feature>
<dbReference type="InterPro" id="IPR001851">
    <property type="entry name" value="ABC_transp_permease"/>
</dbReference>
<keyword evidence="7 8" id="KW-0472">Membrane</keyword>
<comment type="subcellular location">
    <subcellularLocation>
        <location evidence="1">Cell membrane</location>
        <topology evidence="1">Multi-pass membrane protein</topology>
    </subcellularLocation>
</comment>
<keyword evidence="3" id="KW-1003">Cell membrane</keyword>
<keyword evidence="4" id="KW-0997">Cell inner membrane</keyword>
<feature type="transmembrane region" description="Helical" evidence="8">
    <location>
        <begin position="71"/>
        <end position="99"/>
    </location>
</feature>
<evidence type="ECO:0000256" key="1">
    <source>
        <dbReference type="ARBA" id="ARBA00004651"/>
    </source>
</evidence>
<evidence type="ECO:0000256" key="8">
    <source>
        <dbReference type="SAM" id="Phobius"/>
    </source>
</evidence>
<dbReference type="EMBL" id="VSSQ01124315">
    <property type="protein sequence ID" value="MPN55270.1"/>
    <property type="molecule type" value="Genomic_DNA"/>
</dbReference>
<evidence type="ECO:0000256" key="7">
    <source>
        <dbReference type="ARBA" id="ARBA00023136"/>
    </source>
</evidence>
<dbReference type="GO" id="GO:0005886">
    <property type="term" value="C:plasma membrane"/>
    <property type="evidence" value="ECO:0007669"/>
    <property type="project" value="UniProtKB-SubCell"/>
</dbReference>
<accession>A0A645IWL5</accession>
<proteinExistence type="predicted"/>
<keyword evidence="2" id="KW-0813">Transport</keyword>
<evidence type="ECO:0000256" key="4">
    <source>
        <dbReference type="ARBA" id="ARBA00022519"/>
    </source>
</evidence>
<gene>
    <name evidence="9" type="primary">lsrC_5</name>
    <name evidence="9" type="ORF">SDC9_202951</name>
</gene>
<dbReference type="PANTHER" id="PTHR32196:SF29">
    <property type="entry name" value="AUTOINDUCER 2 IMPORT SYSTEM PERMEASE PROTEIN LSRC"/>
    <property type="match status" value="1"/>
</dbReference>
<name>A0A645IWL5_9ZZZZ</name>
<keyword evidence="5 8" id="KW-0812">Transmembrane</keyword>